<gene>
    <name evidence="1" type="ORF">JN12_01681</name>
</gene>
<keyword evidence="2" id="KW-1185">Reference proteome</keyword>
<protein>
    <submittedName>
        <fullName evidence="1">Uncharacterized protein</fullName>
    </submittedName>
</protein>
<accession>A0A562VP73</accession>
<dbReference type="EMBL" id="VLLN01000008">
    <property type="protein sequence ID" value="TWJ19564.1"/>
    <property type="molecule type" value="Genomic_DNA"/>
</dbReference>
<name>A0A562VP73_9BACT</name>
<proteinExistence type="predicted"/>
<evidence type="ECO:0000313" key="2">
    <source>
        <dbReference type="Proteomes" id="UP000319449"/>
    </source>
</evidence>
<sequence length="88" mass="10170">MIYLTNDEYDQAVYCELHRQKSRRRQGGMEQRFTGLLGNGISEVPVTVRSWRDYVEVVFGTGSLLFNCVDERTIRRLLGEVVRELATA</sequence>
<reference evidence="1 2" key="1">
    <citation type="submission" date="2019-07" db="EMBL/GenBank/DDBJ databases">
        <title>Genomic Encyclopedia of Archaeal and Bacterial Type Strains, Phase II (KMG-II): from individual species to whole genera.</title>
        <authorList>
            <person name="Goeker M."/>
        </authorList>
    </citation>
    <scope>NUCLEOTIDE SEQUENCE [LARGE SCALE GENOMIC DNA]</scope>
    <source>
        <strain evidence="1 2">ATCC BAA-1139</strain>
    </source>
</reference>
<evidence type="ECO:0000313" key="1">
    <source>
        <dbReference type="EMBL" id="TWJ19564.1"/>
    </source>
</evidence>
<organism evidence="1 2">
    <name type="scientific">Geobacter argillaceus</name>
    <dbReference type="NCBI Taxonomy" id="345631"/>
    <lineage>
        <taxon>Bacteria</taxon>
        <taxon>Pseudomonadati</taxon>
        <taxon>Thermodesulfobacteriota</taxon>
        <taxon>Desulfuromonadia</taxon>
        <taxon>Geobacterales</taxon>
        <taxon>Geobacteraceae</taxon>
        <taxon>Geobacter</taxon>
    </lineage>
</organism>
<dbReference type="RefSeq" id="WP_145021123.1">
    <property type="nucleotide sequence ID" value="NZ_VLLN01000008.1"/>
</dbReference>
<dbReference type="OrthoDB" id="5397618at2"/>
<dbReference type="AlphaFoldDB" id="A0A562VP73"/>
<dbReference type="Proteomes" id="UP000319449">
    <property type="component" value="Unassembled WGS sequence"/>
</dbReference>
<comment type="caution">
    <text evidence="1">The sequence shown here is derived from an EMBL/GenBank/DDBJ whole genome shotgun (WGS) entry which is preliminary data.</text>
</comment>